<feature type="modified residue" description="N6-(pyridoxal phosphate)lysine" evidence="4">
    <location>
        <position position="213"/>
    </location>
</feature>
<dbReference type="PANTHER" id="PTHR32328:SF0">
    <property type="entry name" value="L-SERYL-TRNA(SEC) SELENIUM TRANSFERASE"/>
    <property type="match status" value="1"/>
</dbReference>
<evidence type="ECO:0000313" key="6">
    <source>
        <dbReference type="Proteomes" id="UP000664414"/>
    </source>
</evidence>
<comment type="cofactor">
    <cofactor evidence="1 4">
        <name>pyridoxal 5'-phosphate</name>
        <dbReference type="ChEBI" id="CHEBI:597326"/>
    </cofactor>
</comment>
<dbReference type="GO" id="GO:0008483">
    <property type="term" value="F:transaminase activity"/>
    <property type="evidence" value="ECO:0007669"/>
    <property type="project" value="UniProtKB-KW"/>
</dbReference>
<evidence type="ECO:0000256" key="1">
    <source>
        <dbReference type="ARBA" id="ARBA00001933"/>
    </source>
</evidence>
<protein>
    <submittedName>
        <fullName evidence="5">Aminotransferase class V-fold PLP-dependent enzyme</fullName>
    </submittedName>
</protein>
<evidence type="ECO:0000256" key="4">
    <source>
        <dbReference type="PIRSR" id="PIRSR618319-50"/>
    </source>
</evidence>
<dbReference type="SUPFAM" id="SSF53383">
    <property type="entry name" value="PLP-dependent transferases"/>
    <property type="match status" value="1"/>
</dbReference>
<name>A0A8J7TTL0_9PROT</name>
<dbReference type="PANTHER" id="PTHR32328">
    <property type="entry name" value="L-SERYL-TRNA(SEC) SELENIUM TRANSFERASE"/>
    <property type="match status" value="1"/>
</dbReference>
<sequence length="373" mass="40928">MFENNIYDKFGIRPLINAGGWKTACGGTKMSEVVVQAMAEASKYFVDIEQLNYNIGKYIAKITHAEAGMVTSGAASGVVLSIAACMTGCNKGKIRRLPSTNGMKSELIIQKMHRIAYSQMYAFSGAKLVEIGSITSCLKEELEEAINESTAAVAYIFGPRILQNGLKLSEVVEIAHKRNVPVIVDAAAMLPPKINLHRFIEEGADLVTFSGGKIIKGPQATGILCGKKELINAALLNSSPQHAIGRPHKVSKEDIVGLYVALRAYVESDEQQMFARFYKILNLIIEGIGDIKGIQLKIIHDNVLYNVPVAVITAENEWKGPRGEEVVRLMRQGTPSVFMLYLKDFDHLVINPVSIEEAEVQSLIGRLREVLLL</sequence>
<reference evidence="5" key="1">
    <citation type="submission" date="2021-02" db="EMBL/GenBank/DDBJ databases">
        <title>Thiocyanate and organic carbon inputs drive convergent selection for specific autotrophic Afipia and Thiobacillus strains within complex microbiomes.</title>
        <authorList>
            <person name="Huddy R.J."/>
            <person name="Sachdeva R."/>
            <person name="Kadzinga F."/>
            <person name="Kantor R.S."/>
            <person name="Harrison S.T.L."/>
            <person name="Banfield J.F."/>
        </authorList>
    </citation>
    <scope>NUCLEOTIDE SEQUENCE</scope>
    <source>
        <strain evidence="5">SCN18_10_11_15_R4_P_38_20</strain>
    </source>
</reference>
<gene>
    <name evidence="5" type="ORF">J0H12_03675</name>
</gene>
<dbReference type="AlphaFoldDB" id="A0A8J7TTL0"/>
<keyword evidence="5" id="KW-0808">Transferase</keyword>
<dbReference type="InterPro" id="IPR018319">
    <property type="entry name" value="SelA-like"/>
</dbReference>
<dbReference type="Proteomes" id="UP000664414">
    <property type="component" value="Unassembled WGS sequence"/>
</dbReference>
<dbReference type="GO" id="GO:0004125">
    <property type="term" value="F:L-seryl-tRNA(Sec) selenium transferase activity"/>
    <property type="evidence" value="ECO:0007669"/>
    <property type="project" value="TreeGrafter"/>
</dbReference>
<evidence type="ECO:0000256" key="2">
    <source>
        <dbReference type="ARBA" id="ARBA00022898"/>
    </source>
</evidence>
<evidence type="ECO:0000313" key="5">
    <source>
        <dbReference type="EMBL" id="MBN9413005.1"/>
    </source>
</evidence>
<evidence type="ECO:0000256" key="3">
    <source>
        <dbReference type="ARBA" id="ARBA00044507"/>
    </source>
</evidence>
<dbReference type="InterPro" id="IPR015421">
    <property type="entry name" value="PyrdxlP-dep_Trfase_major"/>
</dbReference>
<comment type="similarity">
    <text evidence="3">Belongs to the SelA family.</text>
</comment>
<dbReference type="EMBL" id="JAFKGL010000015">
    <property type="protein sequence ID" value="MBN9413005.1"/>
    <property type="molecule type" value="Genomic_DNA"/>
</dbReference>
<dbReference type="InterPro" id="IPR015424">
    <property type="entry name" value="PyrdxlP-dep_Trfase"/>
</dbReference>
<dbReference type="Pfam" id="PF03841">
    <property type="entry name" value="SelA"/>
    <property type="match status" value="1"/>
</dbReference>
<dbReference type="Gene3D" id="3.40.640.10">
    <property type="entry name" value="Type I PLP-dependent aspartate aminotransferase-like (Major domain)"/>
    <property type="match status" value="1"/>
</dbReference>
<comment type="caution">
    <text evidence="5">The sequence shown here is derived from an EMBL/GenBank/DDBJ whole genome shotgun (WGS) entry which is preliminary data.</text>
</comment>
<organism evidence="5 6">
    <name type="scientific">Candidatus Paracaedimonas acanthamoebae</name>
    <dbReference type="NCBI Taxonomy" id="244581"/>
    <lineage>
        <taxon>Bacteria</taxon>
        <taxon>Pseudomonadati</taxon>
        <taxon>Pseudomonadota</taxon>
        <taxon>Alphaproteobacteria</taxon>
        <taxon>Holosporales</taxon>
        <taxon>Caedimonadaceae</taxon>
        <taxon>Candidatus Paracaedimonas</taxon>
    </lineage>
</organism>
<accession>A0A8J7TTL0</accession>
<keyword evidence="2 4" id="KW-0663">Pyridoxal phosphate</keyword>
<keyword evidence="5" id="KW-0032">Aminotransferase</keyword>
<proteinExistence type="inferred from homology"/>